<evidence type="ECO:0000313" key="2">
    <source>
        <dbReference type="Proteomes" id="UP000887540"/>
    </source>
</evidence>
<evidence type="ECO:0000313" key="3">
    <source>
        <dbReference type="WBParaSite" id="ACRNAN_scaffold1477.g6601.t1"/>
    </source>
</evidence>
<keyword evidence="1" id="KW-0732">Signal</keyword>
<evidence type="ECO:0000256" key="1">
    <source>
        <dbReference type="SAM" id="SignalP"/>
    </source>
</evidence>
<dbReference type="PROSITE" id="PS50092">
    <property type="entry name" value="TSP1"/>
    <property type="match status" value="3"/>
</dbReference>
<dbReference type="PANTHER" id="PTHR31936">
    <property type="entry name" value="PROTEIN CBG18744"/>
    <property type="match status" value="1"/>
</dbReference>
<protein>
    <submittedName>
        <fullName evidence="3">Uncharacterized protein</fullName>
    </submittedName>
</protein>
<accession>A0A914CUF6</accession>
<feature type="chain" id="PRO_5036880292" evidence="1">
    <location>
        <begin position="20"/>
        <end position="494"/>
    </location>
</feature>
<dbReference type="InterPro" id="IPR000884">
    <property type="entry name" value="TSP1_rpt"/>
</dbReference>
<proteinExistence type="predicted"/>
<dbReference type="PANTHER" id="PTHR31936:SF2">
    <property type="entry name" value="FLO11 DOMAIN-CONTAINING PROTEIN"/>
    <property type="match status" value="1"/>
</dbReference>
<dbReference type="WBParaSite" id="ACRNAN_scaffold1477.g6601.t1">
    <property type="protein sequence ID" value="ACRNAN_scaffold1477.g6601.t1"/>
    <property type="gene ID" value="ACRNAN_scaffold1477.g6601"/>
</dbReference>
<keyword evidence="2" id="KW-1185">Reference proteome</keyword>
<dbReference type="Proteomes" id="UP000887540">
    <property type="component" value="Unplaced"/>
</dbReference>
<dbReference type="SUPFAM" id="SSF82895">
    <property type="entry name" value="TSP-1 type 1 repeat"/>
    <property type="match status" value="1"/>
</dbReference>
<reference evidence="3" key="1">
    <citation type="submission" date="2022-11" db="UniProtKB">
        <authorList>
            <consortium name="WormBaseParasite"/>
        </authorList>
    </citation>
    <scope>IDENTIFICATION</scope>
</reference>
<dbReference type="AlphaFoldDB" id="A0A914CUF6"/>
<dbReference type="InterPro" id="IPR036383">
    <property type="entry name" value="TSP1_rpt_sf"/>
</dbReference>
<dbReference type="Gene3D" id="2.20.100.10">
    <property type="entry name" value="Thrombospondin type-1 (TSP1) repeat"/>
    <property type="match status" value="2"/>
</dbReference>
<organism evidence="2 3">
    <name type="scientific">Acrobeloides nanus</name>
    <dbReference type="NCBI Taxonomy" id="290746"/>
    <lineage>
        <taxon>Eukaryota</taxon>
        <taxon>Metazoa</taxon>
        <taxon>Ecdysozoa</taxon>
        <taxon>Nematoda</taxon>
        <taxon>Chromadorea</taxon>
        <taxon>Rhabditida</taxon>
        <taxon>Tylenchina</taxon>
        <taxon>Cephalobomorpha</taxon>
        <taxon>Cephaloboidea</taxon>
        <taxon>Cephalobidae</taxon>
        <taxon>Acrobeloides</taxon>
    </lineage>
</organism>
<dbReference type="SMART" id="SM00209">
    <property type="entry name" value="TSP1"/>
    <property type="match status" value="4"/>
</dbReference>
<name>A0A914CUF6_9BILA</name>
<feature type="signal peptide" evidence="1">
    <location>
        <begin position="1"/>
        <end position="19"/>
    </location>
</feature>
<sequence length="494" mass="50214">MYQVLVAAVLCGCMALSRSQCIGPCNPGNTCQSGYTCSSSGECCKDNCKATGPCIGPGGTSCPTGQTCLSGECCQVPACVSLGPCSTGDQCPTNSVCVNGECCGVCGALGACVNGECPSGYVCTGNQCRKYCSTNSCSGSCTLTASTIDCSCCPCGGVWNEWSSWSTCSGAACNTCGTITRNRICASDACQCPCEGPTSEEQSCTVTGVWSAWSSPSACNDTCGACGVSTQTRTCTTPSCPCTGASTLTTSCGLTPCVYPKHSCCSPYSAGVYNENIQCGPIPASPTDAPPTSCNCCLVGGTWSEWASTGTCTDVCGSCGTIQQTRTCTSASSNCPCTGSTTRTIYCNIVPCQYPRNSCCNSMTAMSVNGAIICGPQPSYADLTPVTSGCLPTGCCPSEGVWSTWSSPSACNDTCGSCGVITRTRTCMTTTNGCPCTGDSTMYTPCATKPCTYPRMSCCGTYKAMAVRGQHICGPLPANTIDEPPGPLTCAAVR</sequence>